<dbReference type="EMBL" id="JAUEPN010000001">
    <property type="protein sequence ID" value="KAK3300238.1"/>
    <property type="molecule type" value="Genomic_DNA"/>
</dbReference>
<dbReference type="Proteomes" id="UP001278766">
    <property type="component" value="Unassembled WGS sequence"/>
</dbReference>
<feature type="region of interest" description="Disordered" evidence="1">
    <location>
        <begin position="89"/>
        <end position="119"/>
    </location>
</feature>
<evidence type="ECO:0000256" key="1">
    <source>
        <dbReference type="SAM" id="MobiDB-lite"/>
    </source>
</evidence>
<feature type="domain" description="DUF7624" evidence="2">
    <location>
        <begin position="538"/>
        <end position="674"/>
    </location>
</feature>
<proteinExistence type="predicted"/>
<dbReference type="Pfam" id="PF24616">
    <property type="entry name" value="DUF7624"/>
    <property type="match status" value="1"/>
</dbReference>
<dbReference type="RefSeq" id="XP_062663752.1">
    <property type="nucleotide sequence ID" value="XM_062797672.1"/>
</dbReference>
<gene>
    <name evidence="3" type="ORF">B0H64DRAFT_10240</name>
</gene>
<feature type="region of interest" description="Disordered" evidence="1">
    <location>
        <begin position="1"/>
        <end position="55"/>
    </location>
</feature>
<feature type="compositionally biased region" description="Low complexity" evidence="1">
    <location>
        <begin position="527"/>
        <end position="539"/>
    </location>
</feature>
<dbReference type="GeneID" id="87834620"/>
<reference evidence="3" key="1">
    <citation type="journal article" date="2023" name="Mol. Phylogenet. Evol.">
        <title>Genome-scale phylogeny and comparative genomics of the fungal order Sordariales.</title>
        <authorList>
            <person name="Hensen N."/>
            <person name="Bonometti L."/>
            <person name="Westerberg I."/>
            <person name="Brannstrom I.O."/>
            <person name="Guillou S."/>
            <person name="Cros-Aarteil S."/>
            <person name="Calhoun S."/>
            <person name="Haridas S."/>
            <person name="Kuo A."/>
            <person name="Mondo S."/>
            <person name="Pangilinan J."/>
            <person name="Riley R."/>
            <person name="LaButti K."/>
            <person name="Andreopoulos B."/>
            <person name="Lipzen A."/>
            <person name="Chen C."/>
            <person name="Yan M."/>
            <person name="Daum C."/>
            <person name="Ng V."/>
            <person name="Clum A."/>
            <person name="Steindorff A."/>
            <person name="Ohm R.A."/>
            <person name="Martin F."/>
            <person name="Silar P."/>
            <person name="Natvig D.O."/>
            <person name="Lalanne C."/>
            <person name="Gautier V."/>
            <person name="Ament-Velasquez S.L."/>
            <person name="Kruys A."/>
            <person name="Hutchinson M.I."/>
            <person name="Powell A.J."/>
            <person name="Barry K."/>
            <person name="Miller A.N."/>
            <person name="Grigoriev I.V."/>
            <person name="Debuchy R."/>
            <person name="Gladieux P."/>
            <person name="Hiltunen Thoren M."/>
            <person name="Johannesson H."/>
        </authorList>
    </citation>
    <scope>NUCLEOTIDE SEQUENCE</scope>
    <source>
        <strain evidence="3">CBS 168.71</strain>
    </source>
</reference>
<feature type="region of interest" description="Disordered" evidence="1">
    <location>
        <begin position="436"/>
        <end position="539"/>
    </location>
</feature>
<reference evidence="3" key="2">
    <citation type="submission" date="2023-06" db="EMBL/GenBank/DDBJ databases">
        <authorList>
            <consortium name="Lawrence Berkeley National Laboratory"/>
            <person name="Haridas S."/>
            <person name="Hensen N."/>
            <person name="Bonometti L."/>
            <person name="Westerberg I."/>
            <person name="Brannstrom I.O."/>
            <person name="Guillou S."/>
            <person name="Cros-Aarteil S."/>
            <person name="Calhoun S."/>
            <person name="Kuo A."/>
            <person name="Mondo S."/>
            <person name="Pangilinan J."/>
            <person name="Riley R."/>
            <person name="Labutti K."/>
            <person name="Andreopoulos B."/>
            <person name="Lipzen A."/>
            <person name="Chen C."/>
            <person name="Yanf M."/>
            <person name="Daum C."/>
            <person name="Ng V."/>
            <person name="Clum A."/>
            <person name="Steindorff A."/>
            <person name="Ohm R."/>
            <person name="Martin F."/>
            <person name="Silar P."/>
            <person name="Natvig D."/>
            <person name="Lalanne C."/>
            <person name="Gautier V."/>
            <person name="Ament-Velasquez S.L."/>
            <person name="Kruys A."/>
            <person name="Hutchinson M.I."/>
            <person name="Powell A.J."/>
            <person name="Barry K."/>
            <person name="Miller A.N."/>
            <person name="Grigoriev I.V."/>
            <person name="Debuchy R."/>
            <person name="Gladieux P."/>
            <person name="Thoren M.H."/>
            <person name="Johannesson H."/>
        </authorList>
    </citation>
    <scope>NUCLEOTIDE SEQUENCE</scope>
    <source>
        <strain evidence="3">CBS 168.71</strain>
    </source>
</reference>
<keyword evidence="4" id="KW-1185">Reference proteome</keyword>
<feature type="compositionally biased region" description="Acidic residues" evidence="1">
    <location>
        <begin position="30"/>
        <end position="42"/>
    </location>
</feature>
<feature type="compositionally biased region" description="Low complexity" evidence="1">
    <location>
        <begin position="108"/>
        <end position="119"/>
    </location>
</feature>
<feature type="compositionally biased region" description="Low complexity" evidence="1">
    <location>
        <begin position="89"/>
        <end position="101"/>
    </location>
</feature>
<accession>A0AAE0HPA4</accession>
<dbReference type="InterPro" id="IPR056041">
    <property type="entry name" value="DUF7624"/>
</dbReference>
<name>A0AAE0HPA4_9PEZI</name>
<dbReference type="AlphaFoldDB" id="A0AAE0HPA4"/>
<comment type="caution">
    <text evidence="3">The sequence shown here is derived from an EMBL/GenBank/DDBJ whole genome shotgun (WGS) entry which is preliminary data.</text>
</comment>
<organism evidence="3 4">
    <name type="scientific">Chaetomium fimeti</name>
    <dbReference type="NCBI Taxonomy" id="1854472"/>
    <lineage>
        <taxon>Eukaryota</taxon>
        <taxon>Fungi</taxon>
        <taxon>Dikarya</taxon>
        <taxon>Ascomycota</taxon>
        <taxon>Pezizomycotina</taxon>
        <taxon>Sordariomycetes</taxon>
        <taxon>Sordariomycetidae</taxon>
        <taxon>Sordariales</taxon>
        <taxon>Chaetomiaceae</taxon>
        <taxon>Chaetomium</taxon>
    </lineage>
</organism>
<evidence type="ECO:0000259" key="2">
    <source>
        <dbReference type="Pfam" id="PF24616"/>
    </source>
</evidence>
<evidence type="ECO:0000313" key="4">
    <source>
        <dbReference type="Proteomes" id="UP001278766"/>
    </source>
</evidence>
<sequence length="675" mass="74215">MRPSSAHLMSPNSDIVGPSPVTSNGTATTEIEDEAAENAEEENGQHMMLRTNIPDHIRRPLSEEVVSVIHAPPSFQNWKSNDAASRSNSASVASVESTSASSPPPSEPSTVTPPTQLLPTVNTKVKPVAFGIDAPTPQAQKLEDVLASDPSKLRSSTASSLERETRRVCTPPKYLFSQLVAVIPESHEVDADDDEYDDADDFADPGLSQDSEVKALRAALEECWTLCNTLANLSTIHRERVFNSSGTPDAHEKAWKSCWKLCKRLYHSRDDISESYGVRTNLDLCRDFCQSLFDVRQKKDETADSILRVSFELNNHLYSAQDSRSLPEAFRERTLDFYITLCHRLMKQRSDLGEETDSLLRACWSLAEMLFSLRQNRRDGKTADEELLGSAVQACWELCDIFREGWTQIRPDRGTPRPNQINFFAAGPPYGLQPMGSHPSEVARSNAGSRASLHSKRKSLQSLTDIDRPRPHAVVPETPVTEFEDTPVSPDASPQMPNILVLGTSTDSRSDRGGRWSSNASNLSGYSQSSQHTSSTATTAATVEDTNITRIKALIVKAAMNIGYNRDAAAASGTGGAVSLQNFVKSLPTGSFGSLPTHATLLQGYKSLVLSDTPFRSSASLPVRGKRFTAVEIAKSVSWMMLRSNQYAFLKDLFRLVFGIQPDEAETRKNMSITI</sequence>
<protein>
    <recommendedName>
        <fullName evidence="2">DUF7624 domain-containing protein</fullName>
    </recommendedName>
</protein>
<evidence type="ECO:0000313" key="3">
    <source>
        <dbReference type="EMBL" id="KAK3300238.1"/>
    </source>
</evidence>